<evidence type="ECO:0000313" key="1">
    <source>
        <dbReference type="EMBL" id="KAH7841393.1"/>
    </source>
</evidence>
<comment type="caution">
    <text evidence="1">The sequence shown here is derived from an EMBL/GenBank/DDBJ whole genome shotgun (WGS) entry which is preliminary data.</text>
</comment>
<protein>
    <submittedName>
        <fullName evidence="1">Uncharacterized protein</fullName>
    </submittedName>
</protein>
<accession>A0ACB7XLJ4</accession>
<proteinExistence type="predicted"/>
<sequence length="82" mass="9628">METEVGSKAKRTKPDLRTRCEERRNSCEYQRCRLVKTDPRRVPMTRSAWSGHRTKQSQMLNITRGWTFAVKLVDEGVNCRTV</sequence>
<organism evidence="1 2">
    <name type="scientific">Vaccinium darrowii</name>
    <dbReference type="NCBI Taxonomy" id="229202"/>
    <lineage>
        <taxon>Eukaryota</taxon>
        <taxon>Viridiplantae</taxon>
        <taxon>Streptophyta</taxon>
        <taxon>Embryophyta</taxon>
        <taxon>Tracheophyta</taxon>
        <taxon>Spermatophyta</taxon>
        <taxon>Magnoliopsida</taxon>
        <taxon>eudicotyledons</taxon>
        <taxon>Gunneridae</taxon>
        <taxon>Pentapetalae</taxon>
        <taxon>asterids</taxon>
        <taxon>Ericales</taxon>
        <taxon>Ericaceae</taxon>
        <taxon>Vaccinioideae</taxon>
        <taxon>Vaccinieae</taxon>
        <taxon>Vaccinium</taxon>
    </lineage>
</organism>
<keyword evidence="2" id="KW-1185">Reference proteome</keyword>
<dbReference type="Proteomes" id="UP000828048">
    <property type="component" value="Chromosome 10"/>
</dbReference>
<name>A0ACB7XLJ4_9ERIC</name>
<gene>
    <name evidence="1" type="ORF">Vadar_029346</name>
</gene>
<dbReference type="EMBL" id="CM037160">
    <property type="protein sequence ID" value="KAH7841393.1"/>
    <property type="molecule type" value="Genomic_DNA"/>
</dbReference>
<evidence type="ECO:0000313" key="2">
    <source>
        <dbReference type="Proteomes" id="UP000828048"/>
    </source>
</evidence>
<reference evidence="1 2" key="1">
    <citation type="journal article" date="2021" name="Hortic Res">
        <title>High-quality reference genome and annotation aids understanding of berry development for evergreen blueberry (Vaccinium darrowii).</title>
        <authorList>
            <person name="Yu J."/>
            <person name="Hulse-Kemp A.M."/>
            <person name="Babiker E."/>
            <person name="Staton M."/>
        </authorList>
    </citation>
    <scope>NUCLEOTIDE SEQUENCE [LARGE SCALE GENOMIC DNA]</scope>
    <source>
        <strain evidence="2">cv. NJ 8807/NJ 8810</strain>
        <tissue evidence="1">Young leaf</tissue>
    </source>
</reference>